<protein>
    <recommendedName>
        <fullName evidence="4">Dihydrolipoamide acetyltransferase component of pyruvate dehydrogenase complex</fullName>
        <ecNumber evidence="4">2.3.1.-</ecNumber>
    </recommendedName>
</protein>
<dbReference type="PROSITE" id="PS51826">
    <property type="entry name" value="PSBD"/>
    <property type="match status" value="1"/>
</dbReference>
<proteinExistence type="inferred from homology"/>
<dbReference type="Gene3D" id="4.10.320.10">
    <property type="entry name" value="E3-binding domain"/>
    <property type="match status" value="1"/>
</dbReference>
<dbReference type="InterPro" id="IPR001078">
    <property type="entry name" value="2-oxoacid_DH_actylTfrase"/>
</dbReference>
<dbReference type="CDD" id="cd06849">
    <property type="entry name" value="lipoyl_domain"/>
    <property type="match status" value="1"/>
</dbReference>
<keyword evidence="8" id="KW-0670">Pyruvate</keyword>
<dbReference type="PANTHER" id="PTHR23151:SF83">
    <property type="entry name" value="DIHYDROLIPOYLLYSINE-RESIDUE ACETYLTRANSFERASE COMPONENT 4 OF PYRUVATE DEHYDROGENASE COMPLEX, CHLOROPLASTIC"/>
    <property type="match status" value="1"/>
</dbReference>
<dbReference type="Gene3D" id="2.40.50.100">
    <property type="match status" value="1"/>
</dbReference>
<feature type="domain" description="Peripheral subunit-binding (PSBD)" evidence="7">
    <location>
        <begin position="246"/>
        <end position="283"/>
    </location>
</feature>
<evidence type="ECO:0000313" key="9">
    <source>
        <dbReference type="Proteomes" id="UP000036987"/>
    </source>
</evidence>
<feature type="compositionally biased region" description="Low complexity" evidence="5">
    <location>
        <begin position="211"/>
        <end position="230"/>
    </location>
</feature>
<dbReference type="InterPro" id="IPR036625">
    <property type="entry name" value="E3-bd_dom_sf"/>
</dbReference>
<keyword evidence="2 4" id="KW-0450">Lipoyl</keyword>
<evidence type="ECO:0000256" key="4">
    <source>
        <dbReference type="RuleBase" id="RU003423"/>
    </source>
</evidence>
<dbReference type="GO" id="GO:0045254">
    <property type="term" value="C:pyruvate dehydrogenase complex"/>
    <property type="evidence" value="ECO:0007669"/>
    <property type="project" value="InterPro"/>
</dbReference>
<dbReference type="OrthoDB" id="537444at2759"/>
<feature type="domain" description="Lipoyl-binding" evidence="6">
    <location>
        <begin position="119"/>
        <end position="194"/>
    </location>
</feature>
<evidence type="ECO:0000259" key="7">
    <source>
        <dbReference type="PROSITE" id="PS51826"/>
    </source>
</evidence>
<comment type="cofactor">
    <cofactor evidence="4">
        <name>(R)-lipoate</name>
        <dbReference type="ChEBI" id="CHEBI:83088"/>
    </cofactor>
</comment>
<dbReference type="OMA" id="VEIECWQ"/>
<dbReference type="Pfam" id="PF00198">
    <property type="entry name" value="2-oxoacid_dh"/>
    <property type="match status" value="1"/>
</dbReference>
<evidence type="ECO:0000256" key="1">
    <source>
        <dbReference type="ARBA" id="ARBA00007317"/>
    </source>
</evidence>
<dbReference type="InterPro" id="IPR004167">
    <property type="entry name" value="PSBD"/>
</dbReference>
<reference evidence="9" key="1">
    <citation type="journal article" date="2016" name="Nature">
        <title>The genome of the seagrass Zostera marina reveals angiosperm adaptation to the sea.</title>
        <authorList>
            <person name="Olsen J.L."/>
            <person name="Rouze P."/>
            <person name="Verhelst B."/>
            <person name="Lin Y.-C."/>
            <person name="Bayer T."/>
            <person name="Collen J."/>
            <person name="Dattolo E."/>
            <person name="De Paoli E."/>
            <person name="Dittami S."/>
            <person name="Maumus F."/>
            <person name="Michel G."/>
            <person name="Kersting A."/>
            <person name="Lauritano C."/>
            <person name="Lohaus R."/>
            <person name="Toepel M."/>
            <person name="Tonon T."/>
            <person name="Vanneste K."/>
            <person name="Amirebrahimi M."/>
            <person name="Brakel J."/>
            <person name="Bostroem C."/>
            <person name="Chovatia M."/>
            <person name="Grimwood J."/>
            <person name="Jenkins J.W."/>
            <person name="Jueterbock A."/>
            <person name="Mraz A."/>
            <person name="Stam W.T."/>
            <person name="Tice H."/>
            <person name="Bornberg-Bauer E."/>
            <person name="Green P.J."/>
            <person name="Pearson G.A."/>
            <person name="Procaccini G."/>
            <person name="Duarte C.M."/>
            <person name="Schmutz J."/>
            <person name="Reusch T.B.H."/>
            <person name="Van de Peer Y."/>
        </authorList>
    </citation>
    <scope>NUCLEOTIDE SEQUENCE [LARGE SCALE GENOMIC DNA]</scope>
    <source>
        <strain evidence="9">cv. Finnish</strain>
    </source>
</reference>
<dbReference type="EMBL" id="LFYR01000468">
    <property type="protein sequence ID" value="KMZ73997.1"/>
    <property type="molecule type" value="Genomic_DNA"/>
</dbReference>
<dbReference type="InterPro" id="IPR023213">
    <property type="entry name" value="CAT-like_dom_sf"/>
</dbReference>
<dbReference type="Proteomes" id="UP000036987">
    <property type="component" value="Unassembled WGS sequence"/>
</dbReference>
<dbReference type="InterPro" id="IPR000089">
    <property type="entry name" value="Biotin_lipoyl"/>
</dbReference>
<comment type="similarity">
    <text evidence="1 4">Belongs to the 2-oxoacid dehydrogenase family.</text>
</comment>
<name>A0A0K9Q0G9_ZOSMR</name>
<feature type="region of interest" description="Disordered" evidence="5">
    <location>
        <begin position="200"/>
        <end position="241"/>
    </location>
</feature>
<dbReference type="SUPFAM" id="SSF51230">
    <property type="entry name" value="Single hybrid motif"/>
    <property type="match status" value="1"/>
</dbReference>
<dbReference type="STRING" id="29655.A0A0K9Q0G9"/>
<keyword evidence="4" id="KW-0012">Acyltransferase</keyword>
<evidence type="ECO:0000256" key="2">
    <source>
        <dbReference type="ARBA" id="ARBA00022823"/>
    </source>
</evidence>
<dbReference type="Gene3D" id="3.30.559.10">
    <property type="entry name" value="Chloramphenicol acetyltransferase-like domain"/>
    <property type="match status" value="1"/>
</dbReference>
<dbReference type="Pfam" id="PF00364">
    <property type="entry name" value="Biotin_lipoyl"/>
    <property type="match status" value="1"/>
</dbReference>
<gene>
    <name evidence="8" type="ORF">ZOSMA_137G00120</name>
</gene>
<evidence type="ECO:0000259" key="6">
    <source>
        <dbReference type="PROSITE" id="PS50968"/>
    </source>
</evidence>
<dbReference type="PROSITE" id="PS00189">
    <property type="entry name" value="LIPOYL"/>
    <property type="match status" value="1"/>
</dbReference>
<dbReference type="PROSITE" id="PS50968">
    <property type="entry name" value="BIOTINYL_LIPOYL"/>
    <property type="match status" value="1"/>
</dbReference>
<sequence>MGLHKKNTNEQFKTDRYWTTNLSPYSVISVIQRKTDGKSWYLVFSATTNSADRAHSRRPRYLSFSVRFFFVMSMPSLLSFNGNSAISFSSAISTSTTRIQCRPILLSTKVRNFSVSAKIREIFMPALSSTMTEGKIVSWIKSEGDRLNKGESVVVVESDKADMDVETFYDGILAAIVVPEGDSAPVGAPIGLLAESEDEIAQAKSQANNNTQSQPRSDSDSDSSPSTPQPAVSAKNVVQQGPRKVVATPYAKKLAKQHKVDIASVTGTGDFGRITPADVEAAAGILPPKKKTIHSIPVVVAETAPLSSKPASLPQIPGSTVVPFTTMQTAVSKNMVASLSVPTFRVGYPMITDALDAFYGKVKPKGVTMTVLLAKAVAMALVQHPFVNASCKNGKSFTYNASVNIAVAVAMDGGLLTPVLQDTDKLDIYLLSQRWKELVGKARAKQLQPHEYNSGTFTLSNLGMFGVDRFDAILPPGQGAIMAVGASKPTVVADGDGFLGVKCKMLVNVTADHRIVYGAELAAFLQTFAKIIENPESLTL</sequence>
<dbReference type="Pfam" id="PF02817">
    <property type="entry name" value="E3_binding"/>
    <property type="match status" value="1"/>
</dbReference>
<dbReference type="InterPro" id="IPR011053">
    <property type="entry name" value="Single_hybrid_motif"/>
</dbReference>
<keyword evidence="3" id="KW-0809">Transit peptide</keyword>
<keyword evidence="9" id="KW-1185">Reference proteome</keyword>
<dbReference type="PANTHER" id="PTHR23151">
    <property type="entry name" value="DIHYDROLIPOAMIDE ACETYL/SUCCINYL-TRANSFERASE-RELATED"/>
    <property type="match status" value="1"/>
</dbReference>
<dbReference type="InterPro" id="IPR003016">
    <property type="entry name" value="2-oxoA_DH_lipoyl-BS"/>
</dbReference>
<evidence type="ECO:0000313" key="8">
    <source>
        <dbReference type="EMBL" id="KMZ73997.1"/>
    </source>
</evidence>
<keyword evidence="4 8" id="KW-0808">Transferase</keyword>
<accession>A0A0K9Q0G9</accession>
<evidence type="ECO:0000256" key="5">
    <source>
        <dbReference type="SAM" id="MobiDB-lite"/>
    </source>
</evidence>
<dbReference type="FunFam" id="2.40.50.100:FF:000010">
    <property type="entry name" value="Acetyltransferase component of pyruvate dehydrogenase complex"/>
    <property type="match status" value="1"/>
</dbReference>
<dbReference type="SUPFAM" id="SSF52777">
    <property type="entry name" value="CoA-dependent acyltransferases"/>
    <property type="match status" value="1"/>
</dbReference>
<dbReference type="GO" id="GO:0004742">
    <property type="term" value="F:dihydrolipoyllysine-residue acetyltransferase activity"/>
    <property type="evidence" value="ECO:0000318"/>
    <property type="project" value="GO_Central"/>
</dbReference>
<comment type="caution">
    <text evidence="8">The sequence shown here is derived from an EMBL/GenBank/DDBJ whole genome shotgun (WGS) entry which is preliminary data.</text>
</comment>
<dbReference type="EC" id="2.3.1.-" evidence="4"/>
<dbReference type="SUPFAM" id="SSF47005">
    <property type="entry name" value="Peripheral subunit-binding domain of 2-oxo acid dehydrogenase complex"/>
    <property type="match status" value="1"/>
</dbReference>
<organism evidence="8 9">
    <name type="scientific">Zostera marina</name>
    <name type="common">Eelgrass</name>
    <dbReference type="NCBI Taxonomy" id="29655"/>
    <lineage>
        <taxon>Eukaryota</taxon>
        <taxon>Viridiplantae</taxon>
        <taxon>Streptophyta</taxon>
        <taxon>Embryophyta</taxon>
        <taxon>Tracheophyta</taxon>
        <taxon>Spermatophyta</taxon>
        <taxon>Magnoliopsida</taxon>
        <taxon>Liliopsida</taxon>
        <taxon>Zosteraceae</taxon>
        <taxon>Zostera</taxon>
    </lineage>
</organism>
<dbReference type="GO" id="GO:0006086">
    <property type="term" value="P:pyruvate decarboxylation to acetyl-CoA"/>
    <property type="evidence" value="ECO:0007669"/>
    <property type="project" value="InterPro"/>
</dbReference>
<dbReference type="AlphaFoldDB" id="A0A0K9Q0G9"/>
<evidence type="ECO:0000256" key="3">
    <source>
        <dbReference type="ARBA" id="ARBA00022946"/>
    </source>
</evidence>
<dbReference type="InterPro" id="IPR045257">
    <property type="entry name" value="E2/Pdx1"/>
</dbReference>